<accession>A0A0G4I947</accession>
<feature type="region of interest" description="Disordered" evidence="1">
    <location>
        <begin position="250"/>
        <end position="321"/>
    </location>
</feature>
<dbReference type="InterPro" id="IPR001584">
    <property type="entry name" value="Integrase_cat-core"/>
</dbReference>
<dbReference type="InterPro" id="IPR039537">
    <property type="entry name" value="Retrotran_Ty1/copia-like"/>
</dbReference>
<dbReference type="EMBL" id="CDMZ01005712">
    <property type="protein sequence ID" value="CEM53634.1"/>
    <property type="molecule type" value="Genomic_DNA"/>
</dbReference>
<sequence>MRNSFVPLSSDSSMSSAHSSPVFAAASATMPGNDSAPSTSSAAAIKLPDLSWVSKLKTSHDWKSQEEKVRVAFAKDFKTWRRSFEFTTKFIMTFMEKEEHVVALWVLALLCVFKAFPSLQEEVHLSVGEGKEKADLLEAISVEVTRCKSLDKDAWQDIFLKLERGQHGREDIVKAMKRLKDTIRKCGAVGYKPDADLKRRALKSILTKSEWNDSTEKASLKTGNKVSELTYDEILVHVDMTVDATEDYEITKPIDGRSSSSPPKRNHEFGAAADRSQRPKGRGKGRRGKKSNRKEKSFQGEGGEESQSGAAASDAASSSQTWPCPNCGHMKHVDPKKGCPAANVRCSFEGCDMVGHYMKCCPKNPKRKQQQAKAAGPWATPSQSQSSRWGGAGVLSKAGRERFIRATLRNAQQSGWCEEPEWEDVCVSIPKTPVECFVGVVGDDGECITDSGCSLGLFTPAFEKFVVSSEDRSVDFCLASDAAPLSLRGVKTVHLPFEDKGGNVRIVPEEGCIDKLIGRALLPCVKKKLHLKGEDSSDDDSDSSWVRLRNIHGRWFRAPIDQTGSVPVLRLAQNKEAIAASCVCPPVSTFSLSKSALSGQSDLSEENKAHLLHVLHSCLGHTTGQRLEATLKEKEIGVPYSVGECRKVRDTCKAYREVNFRRRKLKRRGSTAGTRKRISKPREEPPVDGGEEGERESEGPEGSFNADIYHDLKDMKRKGIGGVRYVSVIVDFHTRRKSFWCCRSKDRALAHLVAWTRRWERAGKGKPKIVHSDNGGEFICEQYRSFYQREGIHTEFDPPRTPEVQAIVERVNDEFFSLLNKLLLQRSLPFYVWPVFISGVVNALNEVVHASTSRSPNCSLFGKRSGVPPVATGDVVHLADPSRQQNFIAGGPFEKSERALFGRVISPQSVSVLLRRGGQWRALRVHPMHIQLESWLGVERIDFDKDGRSDVVAERESDSVIGRGSVWVSWGEEDNQSDAEAEIGGDPSDDGVAEPSNRLPPSPGGVHAPPLRGVLAR</sequence>
<dbReference type="AlphaFoldDB" id="A0A0G4I947"/>
<dbReference type="Gene3D" id="3.30.420.10">
    <property type="entry name" value="Ribonuclease H-like superfamily/Ribonuclease H"/>
    <property type="match status" value="1"/>
</dbReference>
<feature type="domain" description="Integrase catalytic" evidence="2">
    <location>
        <begin position="696"/>
        <end position="864"/>
    </location>
</feature>
<feature type="region of interest" description="Disordered" evidence="1">
    <location>
        <begin position="665"/>
        <end position="706"/>
    </location>
</feature>
<protein>
    <recommendedName>
        <fullName evidence="2">Integrase catalytic domain-containing protein</fullName>
    </recommendedName>
</protein>
<gene>
    <name evidence="3" type="ORF">Cvel_12120</name>
</gene>
<feature type="compositionally biased region" description="Basic residues" evidence="1">
    <location>
        <begin position="278"/>
        <end position="293"/>
    </location>
</feature>
<dbReference type="PhylomeDB" id="A0A0G4I947"/>
<organism evidence="3">
    <name type="scientific">Chromera velia CCMP2878</name>
    <dbReference type="NCBI Taxonomy" id="1169474"/>
    <lineage>
        <taxon>Eukaryota</taxon>
        <taxon>Sar</taxon>
        <taxon>Alveolata</taxon>
        <taxon>Colpodellida</taxon>
        <taxon>Chromeraceae</taxon>
        <taxon>Chromera</taxon>
    </lineage>
</organism>
<dbReference type="InterPro" id="IPR012337">
    <property type="entry name" value="RNaseH-like_sf"/>
</dbReference>
<evidence type="ECO:0000259" key="2">
    <source>
        <dbReference type="PROSITE" id="PS50994"/>
    </source>
</evidence>
<dbReference type="PANTHER" id="PTHR42648:SF18">
    <property type="entry name" value="RETROTRANSPOSON, UNCLASSIFIED-LIKE PROTEIN"/>
    <property type="match status" value="1"/>
</dbReference>
<evidence type="ECO:0000256" key="1">
    <source>
        <dbReference type="SAM" id="MobiDB-lite"/>
    </source>
</evidence>
<feature type="compositionally biased region" description="Basic residues" evidence="1">
    <location>
        <begin position="665"/>
        <end position="679"/>
    </location>
</feature>
<evidence type="ECO:0000313" key="3">
    <source>
        <dbReference type="EMBL" id="CEM53634.1"/>
    </source>
</evidence>
<dbReference type="SUPFAM" id="SSF53098">
    <property type="entry name" value="Ribonuclease H-like"/>
    <property type="match status" value="1"/>
</dbReference>
<feature type="region of interest" description="Disordered" evidence="1">
    <location>
        <begin position="971"/>
        <end position="1017"/>
    </location>
</feature>
<feature type="compositionally biased region" description="Acidic residues" evidence="1">
    <location>
        <begin position="971"/>
        <end position="992"/>
    </location>
</feature>
<dbReference type="GO" id="GO:0015074">
    <property type="term" value="P:DNA integration"/>
    <property type="evidence" value="ECO:0007669"/>
    <property type="project" value="InterPro"/>
</dbReference>
<dbReference type="PANTHER" id="PTHR42648">
    <property type="entry name" value="TRANSPOSASE, PUTATIVE-RELATED"/>
    <property type="match status" value="1"/>
</dbReference>
<feature type="region of interest" description="Disordered" evidence="1">
    <location>
        <begin position="371"/>
        <end position="391"/>
    </location>
</feature>
<reference evidence="3" key="1">
    <citation type="submission" date="2014-11" db="EMBL/GenBank/DDBJ databases">
        <authorList>
            <person name="Otto D Thomas"/>
            <person name="Naeem Raeece"/>
        </authorList>
    </citation>
    <scope>NUCLEOTIDE SEQUENCE</scope>
</reference>
<proteinExistence type="predicted"/>
<dbReference type="InterPro" id="IPR036397">
    <property type="entry name" value="RNaseH_sf"/>
</dbReference>
<dbReference type="VEuPathDB" id="CryptoDB:Cvel_12120"/>
<dbReference type="Pfam" id="PF00665">
    <property type="entry name" value="rve"/>
    <property type="match status" value="1"/>
</dbReference>
<name>A0A0G4I947_9ALVE</name>
<feature type="compositionally biased region" description="Low complexity" evidence="1">
    <location>
        <begin position="305"/>
        <end position="320"/>
    </location>
</feature>
<dbReference type="PROSITE" id="PS50994">
    <property type="entry name" value="INTEGRASE"/>
    <property type="match status" value="1"/>
</dbReference>
<dbReference type="GO" id="GO:0003676">
    <property type="term" value="F:nucleic acid binding"/>
    <property type="evidence" value="ECO:0007669"/>
    <property type="project" value="InterPro"/>
</dbReference>